<dbReference type="AlphaFoldDB" id="A0A844F9F7"/>
<dbReference type="RefSeq" id="WP_154322715.1">
    <property type="nucleotide sequence ID" value="NZ_CP045695.1"/>
</dbReference>
<comment type="caution">
    <text evidence="1">The sequence shown here is derived from an EMBL/GenBank/DDBJ whole genome shotgun (WGS) entry which is preliminary data.</text>
</comment>
<dbReference type="InterPro" id="IPR011335">
    <property type="entry name" value="Restrct_endonuc-II-like"/>
</dbReference>
<protein>
    <submittedName>
        <fullName evidence="1">Uncharacterized protein</fullName>
    </submittedName>
</protein>
<reference evidence="1 2" key="1">
    <citation type="submission" date="2019-08" db="EMBL/GenBank/DDBJ databases">
        <title>In-depth cultivation of the pig gut microbiome towards novel bacterial diversity and tailored functional studies.</title>
        <authorList>
            <person name="Wylensek D."/>
            <person name="Hitch T.C.A."/>
            <person name="Clavel T."/>
        </authorList>
    </citation>
    <scope>NUCLEOTIDE SEQUENCE [LARGE SCALE GENOMIC DNA]</scope>
    <source>
        <strain evidence="1 2">BL-389-WT-3D</strain>
    </source>
</reference>
<name>A0A844F9F7_CLOSV</name>
<sequence>MSKSFGKNFESQFIKSIPDYVLVKRLNDNASAWSGGTNTRFSSNNECDYIMSDDNTRTFYGLELKSTKEKSLTYWREDFEDKTKKQSFMIRKCQILGLKKWSKHLGVFGFVINFRSFNNRTFFVSINDFLNYTSSLNKKSINIDDVLLMNPIEIENKLLRTNYRYDIDKFLMDTRL</sequence>
<dbReference type="SUPFAM" id="SSF52980">
    <property type="entry name" value="Restriction endonuclease-like"/>
    <property type="match status" value="1"/>
</dbReference>
<dbReference type="Gene3D" id="3.40.1350.10">
    <property type="match status" value="1"/>
</dbReference>
<gene>
    <name evidence="1" type="ORF">FYJ37_00970</name>
</gene>
<dbReference type="InterPro" id="IPR011856">
    <property type="entry name" value="tRNA_endonuc-like_dom_sf"/>
</dbReference>
<dbReference type="EMBL" id="VUMB01000002">
    <property type="protein sequence ID" value="MSS38955.1"/>
    <property type="molecule type" value="Genomic_DNA"/>
</dbReference>
<organism evidence="1 2">
    <name type="scientific">Clostridium scindens (strain JCM 10418 / VPI 12708)</name>
    <dbReference type="NCBI Taxonomy" id="29347"/>
    <lineage>
        <taxon>Bacteria</taxon>
        <taxon>Bacillati</taxon>
        <taxon>Bacillota</taxon>
        <taxon>Clostridia</taxon>
        <taxon>Lachnospirales</taxon>
        <taxon>Lachnospiraceae</taxon>
    </lineage>
</organism>
<dbReference type="Proteomes" id="UP000462363">
    <property type="component" value="Unassembled WGS sequence"/>
</dbReference>
<dbReference type="GO" id="GO:0003676">
    <property type="term" value="F:nucleic acid binding"/>
    <property type="evidence" value="ECO:0007669"/>
    <property type="project" value="InterPro"/>
</dbReference>
<accession>A0A844F9F7</accession>
<evidence type="ECO:0000313" key="1">
    <source>
        <dbReference type="EMBL" id="MSS38955.1"/>
    </source>
</evidence>
<evidence type="ECO:0000313" key="2">
    <source>
        <dbReference type="Proteomes" id="UP000462363"/>
    </source>
</evidence>
<proteinExistence type="predicted"/>